<sequence length="221" mass="24574">MIFILASLVSVVIGVEHATDIEIHKVEVYEIPWQQGPSTPETAFGPSPQEYGPPQQEHGTPQQEYGPPQQEYGPPQQEYGSFGQGYDLPKPVYGAPPKPVYGPPPPEESATTTESAGTTESADSTTTEIPMTSTTELSANDTATEAARFQVREDRRDKLGEKGVYYVYHPDGLLQRVSYVTKDDARKMDYTAKLKYENVEPIREPIYSYDPNTLVITRISK</sequence>
<feature type="signal peptide" evidence="2">
    <location>
        <begin position="1"/>
        <end position="18"/>
    </location>
</feature>
<gene>
    <name evidence="3" type="ORF">PHAECO_LOCUS11103</name>
</gene>
<keyword evidence="2" id="KW-0732">Signal</keyword>
<reference evidence="3" key="1">
    <citation type="submission" date="2022-01" db="EMBL/GenBank/DDBJ databases">
        <authorList>
            <person name="King R."/>
        </authorList>
    </citation>
    <scope>NUCLEOTIDE SEQUENCE</scope>
</reference>
<evidence type="ECO:0000313" key="4">
    <source>
        <dbReference type="Proteomes" id="UP001153737"/>
    </source>
</evidence>
<protein>
    <submittedName>
        <fullName evidence="3">Uncharacterized protein</fullName>
    </submittedName>
</protein>
<evidence type="ECO:0000256" key="1">
    <source>
        <dbReference type="SAM" id="MobiDB-lite"/>
    </source>
</evidence>
<organism evidence="3 4">
    <name type="scientific">Phaedon cochleariae</name>
    <name type="common">Mustard beetle</name>
    <dbReference type="NCBI Taxonomy" id="80249"/>
    <lineage>
        <taxon>Eukaryota</taxon>
        <taxon>Metazoa</taxon>
        <taxon>Ecdysozoa</taxon>
        <taxon>Arthropoda</taxon>
        <taxon>Hexapoda</taxon>
        <taxon>Insecta</taxon>
        <taxon>Pterygota</taxon>
        <taxon>Neoptera</taxon>
        <taxon>Endopterygota</taxon>
        <taxon>Coleoptera</taxon>
        <taxon>Polyphaga</taxon>
        <taxon>Cucujiformia</taxon>
        <taxon>Chrysomeloidea</taxon>
        <taxon>Chrysomelidae</taxon>
        <taxon>Chrysomelinae</taxon>
        <taxon>Chrysomelini</taxon>
        <taxon>Phaedon</taxon>
    </lineage>
</organism>
<dbReference type="AlphaFoldDB" id="A0A9N9X4Z2"/>
<evidence type="ECO:0000313" key="3">
    <source>
        <dbReference type="EMBL" id="CAG9823778.1"/>
    </source>
</evidence>
<feature type="compositionally biased region" description="Low complexity" evidence="1">
    <location>
        <begin position="108"/>
        <end position="136"/>
    </location>
</feature>
<accession>A0A9N9X4Z2</accession>
<proteinExistence type="predicted"/>
<keyword evidence="4" id="KW-1185">Reference proteome</keyword>
<dbReference type="OrthoDB" id="8197587at2759"/>
<dbReference type="Proteomes" id="UP001153737">
    <property type="component" value="Chromosome 7"/>
</dbReference>
<feature type="region of interest" description="Disordered" evidence="1">
    <location>
        <begin position="36"/>
        <end position="144"/>
    </location>
</feature>
<feature type="compositionally biased region" description="Pro residues" evidence="1">
    <location>
        <begin position="94"/>
        <end position="107"/>
    </location>
</feature>
<dbReference type="EMBL" id="OU896713">
    <property type="protein sequence ID" value="CAG9823778.1"/>
    <property type="molecule type" value="Genomic_DNA"/>
</dbReference>
<name>A0A9N9X4Z2_PHACE</name>
<evidence type="ECO:0000256" key="2">
    <source>
        <dbReference type="SAM" id="SignalP"/>
    </source>
</evidence>
<feature type="compositionally biased region" description="Low complexity" evidence="1">
    <location>
        <begin position="61"/>
        <end position="80"/>
    </location>
</feature>
<feature type="chain" id="PRO_5040236580" evidence="2">
    <location>
        <begin position="19"/>
        <end position="221"/>
    </location>
</feature>
<reference evidence="3" key="2">
    <citation type="submission" date="2022-10" db="EMBL/GenBank/DDBJ databases">
        <authorList>
            <consortium name="ENA_rothamsted_submissions"/>
            <consortium name="culmorum"/>
            <person name="King R."/>
        </authorList>
    </citation>
    <scope>NUCLEOTIDE SEQUENCE</scope>
</reference>